<dbReference type="InterPro" id="IPR004161">
    <property type="entry name" value="EFTu-like_2"/>
</dbReference>
<dbReference type="Gene3D" id="2.40.30.10">
    <property type="entry name" value="Translation factors"/>
    <property type="match status" value="1"/>
</dbReference>
<dbReference type="SUPFAM" id="SSF46785">
    <property type="entry name" value="Winged helix' DNA-binding domain"/>
    <property type="match status" value="1"/>
</dbReference>
<dbReference type="GO" id="GO:0005525">
    <property type="term" value="F:GTP binding"/>
    <property type="evidence" value="ECO:0007669"/>
    <property type="project" value="UniProtKB-KW"/>
</dbReference>
<dbReference type="InterPro" id="IPR009000">
    <property type="entry name" value="Transl_B-barrel_sf"/>
</dbReference>
<evidence type="ECO:0000256" key="4">
    <source>
        <dbReference type="ARBA" id="ARBA00022741"/>
    </source>
</evidence>
<organism evidence="10 11">
    <name type="scientific">Haloplasma contractile SSD-17B</name>
    <dbReference type="NCBI Taxonomy" id="1033810"/>
    <lineage>
        <taxon>Bacteria</taxon>
        <taxon>Bacillati</taxon>
        <taxon>Mycoplasmatota</taxon>
        <taxon>Mollicutes</taxon>
        <taxon>Haloplasmatales</taxon>
        <taxon>Haloplasmataceae</taxon>
        <taxon>Haloplasma</taxon>
    </lineage>
</organism>
<dbReference type="AlphaFoldDB" id="U2EDZ2"/>
<comment type="caution">
    <text evidence="10">The sequence shown here is derived from an EMBL/GenBank/DDBJ whole genome shotgun (WGS) entry which is preliminary data.</text>
</comment>
<keyword evidence="11" id="KW-1185">Reference proteome</keyword>
<dbReference type="Pfam" id="PF09107">
    <property type="entry name" value="WHD_3rd_SelB"/>
    <property type="match status" value="1"/>
</dbReference>
<dbReference type="EMBL" id="AFNU02000002">
    <property type="protein sequence ID" value="ERJ13213.1"/>
    <property type="molecule type" value="Genomic_DNA"/>
</dbReference>
<evidence type="ECO:0000313" key="10">
    <source>
        <dbReference type="EMBL" id="ERJ13213.1"/>
    </source>
</evidence>
<dbReference type="PRINTS" id="PR00315">
    <property type="entry name" value="ELONGATNFCT"/>
</dbReference>
<dbReference type="InterPro" id="IPR031157">
    <property type="entry name" value="G_TR_CS"/>
</dbReference>
<evidence type="ECO:0000256" key="1">
    <source>
        <dbReference type="ARBA" id="ARBA00004496"/>
    </source>
</evidence>
<dbReference type="GO" id="GO:0003746">
    <property type="term" value="F:translation elongation factor activity"/>
    <property type="evidence" value="ECO:0007669"/>
    <property type="project" value="UniProtKB-KW"/>
</dbReference>
<reference evidence="10 11" key="2">
    <citation type="journal article" date="2013" name="PLoS ONE">
        <title>INDIGO - INtegrated Data Warehouse of MIcrobial GenOmes with Examples from the Red Sea Extremophiles.</title>
        <authorList>
            <person name="Alam I."/>
            <person name="Antunes A."/>
            <person name="Kamau A.A."/>
            <person name="Ba Alawi W."/>
            <person name="Kalkatawi M."/>
            <person name="Stingl U."/>
            <person name="Bajic V.B."/>
        </authorList>
    </citation>
    <scope>NUCLEOTIDE SEQUENCE [LARGE SCALE GENOMIC DNA]</scope>
    <source>
        <strain evidence="10 11">SSD-17B</strain>
    </source>
</reference>
<evidence type="ECO:0000256" key="5">
    <source>
        <dbReference type="ARBA" id="ARBA00022917"/>
    </source>
</evidence>
<keyword evidence="6" id="KW-0342">GTP-binding</keyword>
<evidence type="ECO:0000256" key="3">
    <source>
        <dbReference type="ARBA" id="ARBA00022490"/>
    </source>
</evidence>
<dbReference type="InterPro" id="IPR050055">
    <property type="entry name" value="EF-Tu_GTPase"/>
</dbReference>
<evidence type="ECO:0000256" key="2">
    <source>
        <dbReference type="ARBA" id="ARBA00015953"/>
    </source>
</evidence>
<accession>U2EDZ2</accession>
<dbReference type="GO" id="GO:0003924">
    <property type="term" value="F:GTPase activity"/>
    <property type="evidence" value="ECO:0007669"/>
    <property type="project" value="InterPro"/>
</dbReference>
<dbReference type="GO" id="GO:0001514">
    <property type="term" value="P:selenocysteine incorporation"/>
    <property type="evidence" value="ECO:0007669"/>
    <property type="project" value="InterPro"/>
</dbReference>
<name>U2EDZ2_9MOLU</name>
<dbReference type="Gene3D" id="1.10.10.10">
    <property type="entry name" value="Winged helix-like DNA-binding domain superfamily/Winged helix DNA-binding domain"/>
    <property type="match status" value="1"/>
</dbReference>
<reference evidence="10 11" key="1">
    <citation type="journal article" date="2011" name="J. Bacteriol.">
        <title>Genome sequence of Haloplasma contractile, an unusual contractile bacterium from a deep-sea anoxic brine lake.</title>
        <authorList>
            <person name="Antunes A."/>
            <person name="Alam I."/>
            <person name="El Dorry H."/>
            <person name="Siam R."/>
            <person name="Robertson A."/>
            <person name="Bajic V.B."/>
            <person name="Stingl U."/>
        </authorList>
    </citation>
    <scope>NUCLEOTIDE SEQUENCE [LARGE SCALE GENOMIC DNA]</scope>
    <source>
        <strain evidence="10 11">SSD-17B</strain>
    </source>
</reference>
<dbReference type="InterPro" id="IPR027417">
    <property type="entry name" value="P-loop_NTPase"/>
</dbReference>
<dbReference type="GO" id="GO:0005737">
    <property type="term" value="C:cytoplasm"/>
    <property type="evidence" value="ECO:0007669"/>
    <property type="project" value="UniProtKB-SubCell"/>
</dbReference>
<dbReference type="InterPro" id="IPR057335">
    <property type="entry name" value="Beta-barrel_SelB"/>
</dbReference>
<dbReference type="InterPro" id="IPR000795">
    <property type="entry name" value="T_Tr_GTP-bd_dom"/>
</dbReference>
<dbReference type="Gene3D" id="3.40.50.300">
    <property type="entry name" value="P-loop containing nucleotide triphosphate hydrolases"/>
    <property type="match status" value="1"/>
</dbReference>
<dbReference type="Pfam" id="PF25461">
    <property type="entry name" value="Beta-barrel_SelB"/>
    <property type="match status" value="1"/>
</dbReference>
<dbReference type="CDD" id="cd04171">
    <property type="entry name" value="SelB"/>
    <property type="match status" value="1"/>
</dbReference>
<dbReference type="OrthoDB" id="9804504at2"/>
<dbReference type="NCBIfam" id="TIGR00475">
    <property type="entry name" value="selB"/>
    <property type="match status" value="1"/>
</dbReference>
<sequence>MRNLVIGTAGHIDHGKTSLVKALTGIDTDTLKEEQERGITVNLGFSYLNLDDEHTVGIVDVPGHEKLIKNMLAGVCGIDLILLTVAADDGIMPQTREHMEIIKFLNVKHVIVVITKIDLVSEERIKEVKQLIKEEFDLHKIVEFSIYKSETAKDVKCVIKDNIRKERDTSEEIFRMPIDRVFNVKGQGVVITGSSLSGVVRVSDELEILPTKKKVKVRGIQSFKQPRKEAFKRMRVALNLGGVKKEDIKRGKIIATKDTFSPSKIIDVKIKVSHNLEEPIKNLEEVKFYYLANEIKCRVKFFNRKHINEAETVYGQLLLDEPIYASNKDLGVLRRINPIKTIAGIEIINIFGEYVNRKDESYKETLILFDENDSRSLIVNYVHNHPFVKLGELKQKLNLLHHTNEEVGDLIRENGVIFNDHTCLTNEKLKEFQTNIILLLENYHKQYPHEVGMKRQICQQELQLAEISNKAFNEFLNLCDEVKVINDRVKLARFSIMYNKEEQKTVELIMKYIERFEFKPPKLEDIMKHVKGRNVKSLYFSLIKEEELIKIEQDIVLTKKRYEKLRSQLDQFFKNHDVLDIKDMRELINSSRKYIIAYLEHLDKVGYTRRTEKGRVKK</sequence>
<comment type="subcellular location">
    <subcellularLocation>
        <location evidence="1">Cytoplasm</location>
    </subcellularLocation>
</comment>
<dbReference type="RefSeq" id="WP_008826777.1">
    <property type="nucleotide sequence ID" value="NZ_AFNU02000002.1"/>
</dbReference>
<keyword evidence="4" id="KW-0547">Nucleotide-binding</keyword>
<dbReference type="NCBIfam" id="TIGR00231">
    <property type="entry name" value="small_GTP"/>
    <property type="match status" value="1"/>
</dbReference>
<dbReference type="InParanoid" id="U2EDZ2"/>
<evidence type="ECO:0000256" key="6">
    <source>
        <dbReference type="ARBA" id="ARBA00023134"/>
    </source>
</evidence>
<keyword evidence="3" id="KW-0963">Cytoplasm</keyword>
<protein>
    <recommendedName>
        <fullName evidence="2">Selenocysteine-specific elongation factor</fullName>
    </recommendedName>
    <alternativeName>
        <fullName evidence="8">SelB translation factor</fullName>
    </alternativeName>
</protein>
<evidence type="ECO:0000313" key="11">
    <source>
        <dbReference type="Proteomes" id="UP000005707"/>
    </source>
</evidence>
<dbReference type="InterPro" id="IPR009001">
    <property type="entry name" value="Transl_elong_EF1A/Init_IF2_C"/>
</dbReference>
<evidence type="ECO:0000256" key="8">
    <source>
        <dbReference type="ARBA" id="ARBA00031615"/>
    </source>
</evidence>
<evidence type="ECO:0000256" key="7">
    <source>
        <dbReference type="ARBA" id="ARBA00025526"/>
    </source>
</evidence>
<dbReference type="Pfam" id="PF00009">
    <property type="entry name" value="GTP_EFTU"/>
    <property type="match status" value="1"/>
</dbReference>
<keyword evidence="5" id="KW-0648">Protein biosynthesis</keyword>
<dbReference type="InterPro" id="IPR015191">
    <property type="entry name" value="SelB_WHD4"/>
</dbReference>
<dbReference type="eggNOG" id="COG3276">
    <property type="taxonomic scope" value="Bacteria"/>
</dbReference>
<proteinExistence type="predicted"/>
<dbReference type="Proteomes" id="UP000005707">
    <property type="component" value="Unassembled WGS sequence"/>
</dbReference>
<keyword evidence="10" id="KW-0251">Elongation factor</keyword>
<dbReference type="PROSITE" id="PS00301">
    <property type="entry name" value="G_TR_1"/>
    <property type="match status" value="1"/>
</dbReference>
<dbReference type="GO" id="GO:0003723">
    <property type="term" value="F:RNA binding"/>
    <property type="evidence" value="ECO:0007669"/>
    <property type="project" value="InterPro"/>
</dbReference>
<dbReference type="STRING" id="1033810.HLPCO_000832"/>
<dbReference type="CDD" id="cd03696">
    <property type="entry name" value="SelB_II"/>
    <property type="match status" value="1"/>
</dbReference>
<dbReference type="InterPro" id="IPR036390">
    <property type="entry name" value="WH_DNA-bd_sf"/>
</dbReference>
<comment type="function">
    <text evidence="7">Translation factor necessary for the incorporation of selenocysteine into proteins. It probably replaces EF-Tu for the insertion of selenocysteine directed by the UGA codon. SelB binds GTP and GDP.</text>
</comment>
<dbReference type="SUPFAM" id="SSF50447">
    <property type="entry name" value="Translation proteins"/>
    <property type="match status" value="1"/>
</dbReference>
<dbReference type="PROSITE" id="PS51722">
    <property type="entry name" value="G_TR_2"/>
    <property type="match status" value="1"/>
</dbReference>
<dbReference type="SUPFAM" id="SSF52540">
    <property type="entry name" value="P-loop containing nucleoside triphosphate hydrolases"/>
    <property type="match status" value="1"/>
</dbReference>
<dbReference type="InterPro" id="IPR036388">
    <property type="entry name" value="WH-like_DNA-bd_sf"/>
</dbReference>
<dbReference type="Pfam" id="PF03144">
    <property type="entry name" value="GTP_EFTU_D2"/>
    <property type="match status" value="1"/>
</dbReference>
<evidence type="ECO:0000259" key="9">
    <source>
        <dbReference type="PROSITE" id="PS51722"/>
    </source>
</evidence>
<dbReference type="InterPro" id="IPR004535">
    <property type="entry name" value="Transl_elong_SelB"/>
</dbReference>
<feature type="domain" description="Tr-type G" evidence="9">
    <location>
        <begin position="1"/>
        <end position="227"/>
    </location>
</feature>
<dbReference type="SUPFAM" id="SSF50465">
    <property type="entry name" value="EF-Tu/eEF-1alpha/eIF2-gamma C-terminal domain"/>
    <property type="match status" value="1"/>
</dbReference>
<dbReference type="Gene3D" id="1.10.10.2770">
    <property type="match status" value="1"/>
</dbReference>
<dbReference type="PANTHER" id="PTHR43721">
    <property type="entry name" value="ELONGATION FACTOR TU-RELATED"/>
    <property type="match status" value="1"/>
</dbReference>
<dbReference type="InterPro" id="IPR005225">
    <property type="entry name" value="Small_GTP-bd"/>
</dbReference>
<gene>
    <name evidence="10" type="primary">selB</name>
    <name evidence="10" type="ORF">HLPCO_000832</name>
</gene>
<dbReference type="PANTHER" id="PTHR43721:SF22">
    <property type="entry name" value="ELONGATION FACTOR TU, MITOCHONDRIAL"/>
    <property type="match status" value="1"/>
</dbReference>